<sequence>MCVAGFAEKAFAQHHLDARDGKSREERPPVVSQRAARIEPVNHPRVGEQGRFDRHGLRDHRLILAAVRRAPLLGKTA</sequence>
<gene>
    <name evidence="1" type="ORF">Pth03_21250</name>
</gene>
<protein>
    <submittedName>
        <fullName evidence="1">Uncharacterized protein</fullName>
    </submittedName>
</protein>
<accession>A0A8J3XVI2</accession>
<keyword evidence="2" id="KW-1185">Reference proteome</keyword>
<dbReference type="AlphaFoldDB" id="A0A8J3XVI2"/>
<comment type="caution">
    <text evidence="1">The sequence shown here is derived from an EMBL/GenBank/DDBJ whole genome shotgun (WGS) entry which is preliminary data.</text>
</comment>
<proteinExistence type="predicted"/>
<organism evidence="1 2">
    <name type="scientific">Planotetraspora thailandica</name>
    <dbReference type="NCBI Taxonomy" id="487172"/>
    <lineage>
        <taxon>Bacteria</taxon>
        <taxon>Bacillati</taxon>
        <taxon>Actinomycetota</taxon>
        <taxon>Actinomycetes</taxon>
        <taxon>Streptosporangiales</taxon>
        <taxon>Streptosporangiaceae</taxon>
        <taxon>Planotetraspora</taxon>
    </lineage>
</organism>
<evidence type="ECO:0000313" key="2">
    <source>
        <dbReference type="Proteomes" id="UP000605992"/>
    </source>
</evidence>
<evidence type="ECO:0000313" key="1">
    <source>
        <dbReference type="EMBL" id="GII53736.1"/>
    </source>
</evidence>
<reference evidence="1" key="1">
    <citation type="submission" date="2021-01" db="EMBL/GenBank/DDBJ databases">
        <title>Whole genome shotgun sequence of Planotetraspora thailandica NBRC 104271.</title>
        <authorList>
            <person name="Komaki H."/>
            <person name="Tamura T."/>
        </authorList>
    </citation>
    <scope>NUCLEOTIDE SEQUENCE</scope>
    <source>
        <strain evidence="1">NBRC 104271</strain>
    </source>
</reference>
<dbReference type="EMBL" id="BOOR01000010">
    <property type="protein sequence ID" value="GII53736.1"/>
    <property type="molecule type" value="Genomic_DNA"/>
</dbReference>
<dbReference type="Proteomes" id="UP000605992">
    <property type="component" value="Unassembled WGS sequence"/>
</dbReference>
<name>A0A8J3XVI2_9ACTN</name>